<dbReference type="EMBL" id="JAIWYP010000010">
    <property type="protein sequence ID" value="KAH3747890.1"/>
    <property type="molecule type" value="Genomic_DNA"/>
</dbReference>
<accession>A0A9D4DG95</accession>
<name>A0A9D4DG95_DREPO</name>
<evidence type="ECO:0000313" key="1">
    <source>
        <dbReference type="EMBL" id="KAH3747890.1"/>
    </source>
</evidence>
<sequence>MHALADIPFHKLGHPLFDESFTVSKHNRSLQDSEAGIRWDDDFYLLIRSEWCHEEAETPSSLFTSKLCLTLRCKGF</sequence>
<reference evidence="1" key="1">
    <citation type="journal article" date="2019" name="bioRxiv">
        <title>The Genome of the Zebra Mussel, Dreissena polymorpha: A Resource for Invasive Species Research.</title>
        <authorList>
            <person name="McCartney M.A."/>
            <person name="Auch B."/>
            <person name="Kono T."/>
            <person name="Mallez S."/>
            <person name="Zhang Y."/>
            <person name="Obille A."/>
            <person name="Becker A."/>
            <person name="Abrahante J.E."/>
            <person name="Garbe J."/>
            <person name="Badalamenti J.P."/>
            <person name="Herman A."/>
            <person name="Mangelson H."/>
            <person name="Liachko I."/>
            <person name="Sullivan S."/>
            <person name="Sone E.D."/>
            <person name="Koren S."/>
            <person name="Silverstein K.A.T."/>
            <person name="Beckman K.B."/>
            <person name="Gohl D.M."/>
        </authorList>
    </citation>
    <scope>NUCLEOTIDE SEQUENCE</scope>
    <source>
        <strain evidence="1">Duluth1</strain>
        <tissue evidence="1">Whole animal</tissue>
    </source>
</reference>
<organism evidence="1 2">
    <name type="scientific">Dreissena polymorpha</name>
    <name type="common">Zebra mussel</name>
    <name type="synonym">Mytilus polymorpha</name>
    <dbReference type="NCBI Taxonomy" id="45954"/>
    <lineage>
        <taxon>Eukaryota</taxon>
        <taxon>Metazoa</taxon>
        <taxon>Spiralia</taxon>
        <taxon>Lophotrochozoa</taxon>
        <taxon>Mollusca</taxon>
        <taxon>Bivalvia</taxon>
        <taxon>Autobranchia</taxon>
        <taxon>Heteroconchia</taxon>
        <taxon>Euheterodonta</taxon>
        <taxon>Imparidentia</taxon>
        <taxon>Neoheterodontei</taxon>
        <taxon>Myida</taxon>
        <taxon>Dreissenoidea</taxon>
        <taxon>Dreissenidae</taxon>
        <taxon>Dreissena</taxon>
    </lineage>
</organism>
<keyword evidence="2" id="KW-1185">Reference proteome</keyword>
<reference evidence="1" key="2">
    <citation type="submission" date="2020-11" db="EMBL/GenBank/DDBJ databases">
        <authorList>
            <person name="McCartney M.A."/>
            <person name="Auch B."/>
            <person name="Kono T."/>
            <person name="Mallez S."/>
            <person name="Becker A."/>
            <person name="Gohl D.M."/>
            <person name="Silverstein K.A.T."/>
            <person name="Koren S."/>
            <person name="Bechman K.B."/>
            <person name="Herman A."/>
            <person name="Abrahante J.E."/>
            <person name="Garbe J."/>
        </authorList>
    </citation>
    <scope>NUCLEOTIDE SEQUENCE</scope>
    <source>
        <strain evidence="1">Duluth1</strain>
        <tissue evidence="1">Whole animal</tissue>
    </source>
</reference>
<gene>
    <name evidence="1" type="ORF">DPMN_182325</name>
</gene>
<protein>
    <submittedName>
        <fullName evidence="1">Uncharacterized protein</fullName>
    </submittedName>
</protein>
<dbReference type="Proteomes" id="UP000828390">
    <property type="component" value="Unassembled WGS sequence"/>
</dbReference>
<dbReference type="AlphaFoldDB" id="A0A9D4DG95"/>
<comment type="caution">
    <text evidence="1">The sequence shown here is derived from an EMBL/GenBank/DDBJ whole genome shotgun (WGS) entry which is preliminary data.</text>
</comment>
<proteinExistence type="predicted"/>
<evidence type="ECO:0000313" key="2">
    <source>
        <dbReference type="Proteomes" id="UP000828390"/>
    </source>
</evidence>